<dbReference type="Proteomes" id="UP000616769">
    <property type="component" value="Unassembled WGS sequence"/>
</dbReference>
<proteinExistence type="predicted"/>
<organism evidence="2 3">
    <name type="scientific">Sarcoptes scabiei</name>
    <name type="common">Itch mite</name>
    <name type="synonym">Acarus scabiei</name>
    <dbReference type="NCBI Taxonomy" id="52283"/>
    <lineage>
        <taxon>Eukaryota</taxon>
        <taxon>Metazoa</taxon>
        <taxon>Ecdysozoa</taxon>
        <taxon>Arthropoda</taxon>
        <taxon>Chelicerata</taxon>
        <taxon>Arachnida</taxon>
        <taxon>Acari</taxon>
        <taxon>Acariformes</taxon>
        <taxon>Sarcoptiformes</taxon>
        <taxon>Astigmata</taxon>
        <taxon>Psoroptidia</taxon>
        <taxon>Sarcoptoidea</taxon>
        <taxon>Sarcoptidae</taxon>
        <taxon>Sarcoptinae</taxon>
        <taxon>Sarcoptes</taxon>
    </lineage>
</organism>
<comment type="caution">
    <text evidence="2">The sequence shown here is derived from an EMBL/GenBank/DDBJ whole genome shotgun (WGS) entry which is preliminary data.</text>
</comment>
<name>A0A132ACT6_SARSC</name>
<evidence type="ECO:0000256" key="1">
    <source>
        <dbReference type="SAM" id="MobiDB-lite"/>
    </source>
</evidence>
<evidence type="ECO:0000313" key="2">
    <source>
        <dbReference type="EMBL" id="KPM08806.1"/>
    </source>
</evidence>
<accession>A0A132ACT6</accession>
<protein>
    <submittedName>
        <fullName evidence="2">Uncharacterized protein</fullName>
    </submittedName>
</protein>
<sequence length="82" mass="9207">MVWLSKPKPPSCNIQQKQSTNKTRAKISTKTKQIQKRLSCDRVVMIVSAIGPKCAVSVLSKLRLFGVFRKLIVSTLSFSKEN</sequence>
<feature type="region of interest" description="Disordered" evidence="1">
    <location>
        <begin position="1"/>
        <end position="28"/>
    </location>
</feature>
<feature type="compositionally biased region" description="Polar residues" evidence="1">
    <location>
        <begin position="12"/>
        <end position="22"/>
    </location>
</feature>
<dbReference type="EMBL" id="JXLN01012732">
    <property type="protein sequence ID" value="KPM08806.1"/>
    <property type="molecule type" value="Genomic_DNA"/>
</dbReference>
<reference evidence="2 3" key="1">
    <citation type="journal article" date="2015" name="Parasit. Vectors">
        <title>Draft genome of the scabies mite.</title>
        <authorList>
            <person name="Rider S.D.Jr."/>
            <person name="Morgan M.S."/>
            <person name="Arlian L.G."/>
        </authorList>
    </citation>
    <scope>NUCLEOTIDE SEQUENCE [LARGE SCALE GENOMIC DNA]</scope>
    <source>
        <strain evidence="2">Arlian Lab</strain>
    </source>
</reference>
<dbReference type="VEuPathDB" id="VectorBase:SSCA004872"/>
<gene>
    <name evidence="2" type="ORF">QR98_0073310</name>
</gene>
<dbReference type="AlphaFoldDB" id="A0A132ACT6"/>
<evidence type="ECO:0000313" key="3">
    <source>
        <dbReference type="Proteomes" id="UP000616769"/>
    </source>
</evidence>